<dbReference type="Proteomes" id="UP001596112">
    <property type="component" value="Unassembled WGS sequence"/>
</dbReference>
<name>A0ABW1BAE3_9ACTN</name>
<sequence length="338" mass="38020">VTARPAGNRPSSSNGSSRKREPGPIRKAGLHNQRLYENRGLTLTLMGTVTKWWKKGPGRRRTWTNNFKQLAPGVRPAYVEALFGEPAFELRVPVLSITPGKGSRLGLTERVWPLATEGYLTTWSGESDVVAYSLTTTSERFKPKIRIGSSWYSNGPALYVRLGRTRLAQVSDALHLPHPEEIASWKGARRHEYYETYYFGNPGHYMTWMCGVSGTGHRAGEAGAMERLGPENSAFLRGDLIESLPADQRQALDAYRARAVVNSLMVQGMERLNICPEDPRCGPDYDLVRTLEKPPGVLAKVRVRRELRRAEGRLAWETVRRRLPSQLQRRSGSPRSPR</sequence>
<evidence type="ECO:0000313" key="2">
    <source>
        <dbReference type="EMBL" id="MFC5809605.1"/>
    </source>
</evidence>
<protein>
    <submittedName>
        <fullName evidence="2">ETEC_3214 domain-containing protein</fullName>
    </submittedName>
</protein>
<dbReference type="NCBIfam" id="NF043066">
    <property type="entry name" value="ETEC_3214_dom"/>
    <property type="match status" value="1"/>
</dbReference>
<feature type="compositionally biased region" description="Low complexity" evidence="1">
    <location>
        <begin position="1"/>
        <end position="16"/>
    </location>
</feature>
<gene>
    <name evidence="2" type="ORF">ACFQGO_19160</name>
</gene>
<accession>A0ABW1BAE3</accession>
<dbReference type="EMBL" id="JBHSNZ010000012">
    <property type="protein sequence ID" value="MFC5809605.1"/>
    <property type="molecule type" value="Genomic_DNA"/>
</dbReference>
<feature type="non-terminal residue" evidence="2">
    <location>
        <position position="1"/>
    </location>
</feature>
<dbReference type="InterPro" id="IPR050010">
    <property type="entry name" value="ETEC_3214_dom"/>
</dbReference>
<reference evidence="3" key="1">
    <citation type="journal article" date="2019" name="Int. J. Syst. Evol. Microbiol.">
        <title>The Global Catalogue of Microorganisms (GCM) 10K type strain sequencing project: providing services to taxonomists for standard genome sequencing and annotation.</title>
        <authorList>
            <consortium name="The Broad Institute Genomics Platform"/>
            <consortium name="The Broad Institute Genome Sequencing Center for Infectious Disease"/>
            <person name="Wu L."/>
            <person name="Ma J."/>
        </authorList>
    </citation>
    <scope>NUCLEOTIDE SEQUENCE [LARGE SCALE GENOMIC DNA]</scope>
    <source>
        <strain evidence="3">JCM 9918</strain>
    </source>
</reference>
<proteinExistence type="predicted"/>
<keyword evidence="3" id="KW-1185">Reference proteome</keyword>
<comment type="caution">
    <text evidence="2">The sequence shown here is derived from an EMBL/GenBank/DDBJ whole genome shotgun (WGS) entry which is preliminary data.</text>
</comment>
<organism evidence="2 3">
    <name type="scientific">Streptomyces heilongjiangensis</name>
    <dbReference type="NCBI Taxonomy" id="945052"/>
    <lineage>
        <taxon>Bacteria</taxon>
        <taxon>Bacillati</taxon>
        <taxon>Actinomycetota</taxon>
        <taxon>Actinomycetes</taxon>
        <taxon>Kitasatosporales</taxon>
        <taxon>Streptomycetaceae</taxon>
        <taxon>Streptomyces</taxon>
    </lineage>
</organism>
<dbReference type="RefSeq" id="WP_380967068.1">
    <property type="nucleotide sequence ID" value="NZ_JBHSNZ010000012.1"/>
</dbReference>
<evidence type="ECO:0000313" key="3">
    <source>
        <dbReference type="Proteomes" id="UP001596112"/>
    </source>
</evidence>
<evidence type="ECO:0000256" key="1">
    <source>
        <dbReference type="SAM" id="MobiDB-lite"/>
    </source>
</evidence>
<feature type="region of interest" description="Disordered" evidence="1">
    <location>
        <begin position="1"/>
        <end position="28"/>
    </location>
</feature>